<gene>
    <name evidence="3" type="ORF">A3B24_00920</name>
</gene>
<evidence type="ECO:0000256" key="1">
    <source>
        <dbReference type="SAM" id="MobiDB-lite"/>
    </source>
</evidence>
<feature type="transmembrane region" description="Helical" evidence="2">
    <location>
        <begin position="29"/>
        <end position="46"/>
    </location>
</feature>
<accession>A0A1G2RL28</accession>
<dbReference type="AlphaFoldDB" id="A0A1G2RL28"/>
<reference evidence="3 4" key="1">
    <citation type="journal article" date="2016" name="Nat. Commun.">
        <title>Thousands of microbial genomes shed light on interconnected biogeochemical processes in an aquifer system.</title>
        <authorList>
            <person name="Anantharaman K."/>
            <person name="Brown C.T."/>
            <person name="Hug L.A."/>
            <person name="Sharon I."/>
            <person name="Castelle C.J."/>
            <person name="Probst A.J."/>
            <person name="Thomas B.C."/>
            <person name="Singh A."/>
            <person name="Wilkins M.J."/>
            <person name="Karaoz U."/>
            <person name="Brodie E.L."/>
            <person name="Williams K.H."/>
            <person name="Hubbard S.S."/>
            <person name="Banfield J.F."/>
        </authorList>
    </citation>
    <scope>NUCLEOTIDE SEQUENCE [LARGE SCALE GENOMIC DNA]</scope>
</reference>
<keyword evidence="2" id="KW-1133">Transmembrane helix</keyword>
<feature type="region of interest" description="Disordered" evidence="1">
    <location>
        <begin position="193"/>
        <end position="220"/>
    </location>
</feature>
<evidence type="ECO:0000313" key="4">
    <source>
        <dbReference type="Proteomes" id="UP000176917"/>
    </source>
</evidence>
<name>A0A1G2RL28_9BACT</name>
<evidence type="ECO:0000256" key="2">
    <source>
        <dbReference type="SAM" id="Phobius"/>
    </source>
</evidence>
<protein>
    <submittedName>
        <fullName evidence="3">Uncharacterized protein</fullName>
    </submittedName>
</protein>
<dbReference type="EMBL" id="MHUG01000015">
    <property type="protein sequence ID" value="OHA73188.1"/>
    <property type="molecule type" value="Genomic_DNA"/>
</dbReference>
<organism evidence="3 4">
    <name type="scientific">Candidatus Wildermuthbacteria bacterium RIFCSPLOWO2_01_FULL_48_16</name>
    <dbReference type="NCBI Taxonomy" id="1802461"/>
    <lineage>
        <taxon>Bacteria</taxon>
        <taxon>Candidatus Wildermuthiibacteriota</taxon>
    </lineage>
</organism>
<sequence>MVLLYRPIVLYEIVNAGQNGRRRKTVRKVLVLGLFFSLVLALASVGCASKSSVNKLESRVTRVEVGNEEAHTKIAGVNTGLEVTNENVNNLGNRVGEVETLGVRVGEAEVDITNLANELARKLPREQMIEVLSELYGLDSNLDEETKKLVQNIRDAGYAKLAREVLAKELKVPLEELARLNERLTNAETKLAAPTPTPTATRAPAPTPTATTAPAPTATPVPVRTVIPTAAPIPTRVAPSPTPTKTPVPTRVGVTDIPKETVFTLKVELDKNGDNKVLAIVSNLRDWADDPGCPNDALAQRPETSLEWVRCLTTKDRLTEWLGVSEVPTPGEEWLVLDKTVFAVSKVKEEPLGRQPAFWVEIRPSSLADHLLVELEAGAVKLTGAADPGGETIQPNGRFLERDRYVGWMTKWTVGKWARGEPPNYQKPGVYAVYPLLTER</sequence>
<comment type="caution">
    <text evidence="3">The sequence shown here is derived from an EMBL/GenBank/DDBJ whole genome shotgun (WGS) entry which is preliminary data.</text>
</comment>
<evidence type="ECO:0000313" key="3">
    <source>
        <dbReference type="EMBL" id="OHA73188.1"/>
    </source>
</evidence>
<proteinExistence type="predicted"/>
<feature type="region of interest" description="Disordered" evidence="1">
    <location>
        <begin position="233"/>
        <end position="252"/>
    </location>
</feature>
<dbReference type="Proteomes" id="UP000176917">
    <property type="component" value="Unassembled WGS sequence"/>
</dbReference>
<keyword evidence="2" id="KW-0812">Transmembrane</keyword>
<keyword evidence="2" id="KW-0472">Membrane</keyword>